<dbReference type="Proteomes" id="UP001330812">
    <property type="component" value="Chromosome"/>
</dbReference>
<gene>
    <name evidence="1" type="ORF">VSH64_24780</name>
</gene>
<evidence type="ECO:0000313" key="2">
    <source>
        <dbReference type="Proteomes" id="UP001330812"/>
    </source>
</evidence>
<evidence type="ECO:0000313" key="1">
    <source>
        <dbReference type="EMBL" id="WSE26093.1"/>
    </source>
</evidence>
<organism evidence="1 2">
    <name type="scientific">Amycolatopsis rhabdoformis</name>
    <dbReference type="NCBI Taxonomy" id="1448059"/>
    <lineage>
        <taxon>Bacteria</taxon>
        <taxon>Bacillati</taxon>
        <taxon>Actinomycetota</taxon>
        <taxon>Actinomycetes</taxon>
        <taxon>Pseudonocardiales</taxon>
        <taxon>Pseudonocardiaceae</taxon>
        <taxon>Amycolatopsis</taxon>
    </lineage>
</organism>
<protein>
    <submittedName>
        <fullName evidence="1">Uncharacterized protein</fullName>
    </submittedName>
</protein>
<proteinExistence type="predicted"/>
<accession>A0ABZ1HXI6</accession>
<dbReference type="EMBL" id="CP142149">
    <property type="protein sequence ID" value="WSE26093.1"/>
    <property type="molecule type" value="Genomic_DNA"/>
</dbReference>
<reference evidence="1 2" key="1">
    <citation type="journal article" date="2015" name="Int. J. Syst. Evol. Microbiol.">
        <title>Amycolatopsis rhabdoformis sp. nov., an actinomycete isolated from a tropical forest soil.</title>
        <authorList>
            <person name="Souza W.R."/>
            <person name="Silva R.E."/>
            <person name="Goodfellow M."/>
            <person name="Busarakam K."/>
            <person name="Figueiro F.S."/>
            <person name="Ferreira D."/>
            <person name="Rodrigues-Filho E."/>
            <person name="Moraes L.A.B."/>
            <person name="Zucchi T.D."/>
        </authorList>
    </citation>
    <scope>NUCLEOTIDE SEQUENCE [LARGE SCALE GENOMIC DNA]</scope>
    <source>
        <strain evidence="1 2">NCIMB 14900</strain>
    </source>
</reference>
<dbReference type="RefSeq" id="WP_326565060.1">
    <property type="nucleotide sequence ID" value="NZ_CP142149.1"/>
</dbReference>
<sequence>MTSMQMKQHDLEPALVLVAEDAAGMADFGQVGSWRILGKLAGELVVDGPPDTAVVDPENPARVTLTRAWVSGETAALGEMRIEAEAMWPGDRPQTFPPASYGTVRFYADLG</sequence>
<name>A0ABZ1HXI6_9PSEU</name>
<keyword evidence="2" id="KW-1185">Reference proteome</keyword>